<dbReference type="InParanoid" id="A0A554NBM1"/>
<dbReference type="RefSeq" id="WP_144261487.1">
    <property type="nucleotide sequence ID" value="NZ_QMDX01000003.1"/>
</dbReference>
<evidence type="ECO:0000313" key="2">
    <source>
        <dbReference type="Proteomes" id="UP000319894"/>
    </source>
</evidence>
<reference evidence="1 2" key="1">
    <citation type="submission" date="2018-06" db="EMBL/GenBank/DDBJ databases">
        <title>Natronomonas sp. F16-60 a new haloarchaeon isolated from a solar saltern of Isla Cristina, Huelva, Spain.</title>
        <authorList>
            <person name="Duran-Viseras A."/>
            <person name="Sanchez-Porro C."/>
            <person name="Ventosa A."/>
        </authorList>
    </citation>
    <scope>NUCLEOTIDE SEQUENCE [LARGE SCALE GENOMIC DNA]</scope>
    <source>
        <strain evidence="1 2">F16-60</strain>
    </source>
</reference>
<dbReference type="Proteomes" id="UP000319894">
    <property type="component" value="Unassembled WGS sequence"/>
</dbReference>
<proteinExistence type="predicted"/>
<sequence>MRRRDLLAGLGAAGVAGLAGCLDAVPTVGETTLGWFAIYNYYEARSYRFEARVERDGDVVHESTHEVAAHDPESESNSPPNAVLPCTWAHVPGDYVVSVRRAGGAWNRFDLVAGALRPPDCVVAFVRHGDDFGPSDDPPAFEFVLDETDCAEVAPAPGGCEAAADPS</sequence>
<gene>
    <name evidence="1" type="ORF">DP107_07300</name>
</gene>
<dbReference type="EMBL" id="QMDX01000003">
    <property type="protein sequence ID" value="TSD14769.1"/>
    <property type="molecule type" value="Genomic_DNA"/>
</dbReference>
<protein>
    <submittedName>
        <fullName evidence="1">Uncharacterized protein</fullName>
    </submittedName>
</protein>
<keyword evidence="2" id="KW-1185">Reference proteome</keyword>
<organism evidence="1 2">
    <name type="scientific">Haloglomus irregulare</name>
    <dbReference type="NCBI Taxonomy" id="2234134"/>
    <lineage>
        <taxon>Archaea</taxon>
        <taxon>Methanobacteriati</taxon>
        <taxon>Methanobacteriota</taxon>
        <taxon>Stenosarchaea group</taxon>
        <taxon>Halobacteria</taxon>
        <taxon>Halobacteriales</taxon>
        <taxon>Natronomonadaceae</taxon>
        <taxon>Haloglomus</taxon>
    </lineage>
</organism>
<evidence type="ECO:0000313" key="1">
    <source>
        <dbReference type="EMBL" id="TSD14769.1"/>
    </source>
</evidence>
<dbReference type="OrthoDB" id="282577at2157"/>
<dbReference type="PROSITE" id="PS51257">
    <property type="entry name" value="PROKAR_LIPOPROTEIN"/>
    <property type="match status" value="1"/>
</dbReference>
<accession>A0A554NBM1</accession>
<comment type="caution">
    <text evidence="1">The sequence shown here is derived from an EMBL/GenBank/DDBJ whole genome shotgun (WGS) entry which is preliminary data.</text>
</comment>
<dbReference type="AlphaFoldDB" id="A0A554NBM1"/>
<name>A0A554NBM1_9EURY</name>